<dbReference type="Proteomes" id="UP001163882">
    <property type="component" value="Chromosome"/>
</dbReference>
<evidence type="ECO:0000313" key="1">
    <source>
        <dbReference type="EMBL" id="UYQ71126.1"/>
    </source>
</evidence>
<proteinExistence type="predicted"/>
<dbReference type="RefSeq" id="WP_264224787.1">
    <property type="nucleotide sequence ID" value="NZ_CP107716.1"/>
</dbReference>
<organism evidence="1 2">
    <name type="scientific">Pelagibacterium flavum</name>
    <dbReference type="NCBI Taxonomy" id="2984530"/>
    <lineage>
        <taxon>Bacteria</taxon>
        <taxon>Pseudomonadati</taxon>
        <taxon>Pseudomonadota</taxon>
        <taxon>Alphaproteobacteria</taxon>
        <taxon>Hyphomicrobiales</taxon>
        <taxon>Devosiaceae</taxon>
        <taxon>Pelagibacterium</taxon>
    </lineage>
</organism>
<sequence length="77" mass="8846">MRSNPAPIDEQIPGRYTIHLNGRDGRNPKLTYEEAIAMYMVGFCFSIFDPVNGEFNVSRPYTTIENIDRGTLMFVKE</sequence>
<accession>A0ABY6IKX8</accession>
<reference evidence="1" key="1">
    <citation type="submission" date="2022-10" db="EMBL/GenBank/DDBJ databases">
        <title>YIM 151497 complete genome.</title>
        <authorList>
            <person name="Chen X."/>
        </authorList>
    </citation>
    <scope>NUCLEOTIDE SEQUENCE</scope>
    <source>
        <strain evidence="1">YIM 151497</strain>
    </source>
</reference>
<name>A0ABY6IKX8_9HYPH</name>
<keyword evidence="2" id="KW-1185">Reference proteome</keyword>
<protein>
    <submittedName>
        <fullName evidence="1">Uncharacterized protein</fullName>
    </submittedName>
</protein>
<gene>
    <name evidence="1" type="ORF">OF122_13830</name>
</gene>
<evidence type="ECO:0000313" key="2">
    <source>
        <dbReference type="Proteomes" id="UP001163882"/>
    </source>
</evidence>
<dbReference type="EMBL" id="CP107716">
    <property type="protein sequence ID" value="UYQ71126.1"/>
    <property type="molecule type" value="Genomic_DNA"/>
</dbReference>